<dbReference type="PANTHER" id="PTHR47219">
    <property type="entry name" value="RAB GTPASE-ACTIVATING PROTEIN 1-LIKE"/>
    <property type="match status" value="1"/>
</dbReference>
<dbReference type="GO" id="GO:0006897">
    <property type="term" value="P:endocytosis"/>
    <property type="evidence" value="ECO:0007669"/>
    <property type="project" value="UniProtKB-KW"/>
</dbReference>
<dbReference type="Pfam" id="PF12473">
    <property type="entry name" value="DUF3694"/>
    <property type="match status" value="2"/>
</dbReference>
<evidence type="ECO:0000256" key="3">
    <source>
        <dbReference type="ARBA" id="ARBA00022448"/>
    </source>
</evidence>
<dbReference type="Gene3D" id="1.10.8.270">
    <property type="entry name" value="putative rabgap domain of human tbc1 domain family member 14 like domains"/>
    <property type="match status" value="1"/>
</dbReference>
<keyword evidence="4" id="KW-0343">GTPase activation</keyword>
<comment type="subunit">
    <text evidence="10">Interacts (via Rab-GAP TBC domain) with ANK2 (via death domain).</text>
</comment>
<evidence type="ECO:0000256" key="6">
    <source>
        <dbReference type="ARBA" id="ARBA00022753"/>
    </source>
</evidence>
<proteinExistence type="predicted"/>
<dbReference type="Pfam" id="PF00566">
    <property type="entry name" value="RabGAP-TBC"/>
    <property type="match status" value="1"/>
</dbReference>
<dbReference type="InterPro" id="IPR006020">
    <property type="entry name" value="PTB/PI_dom"/>
</dbReference>
<dbReference type="FunFam" id="1.10.8.270:FF:000001">
    <property type="entry name" value="TBC1 domain family member 1"/>
    <property type="match status" value="1"/>
</dbReference>
<evidence type="ECO:0000256" key="5">
    <source>
        <dbReference type="ARBA" id="ARBA00022583"/>
    </source>
</evidence>
<keyword evidence="3" id="KW-0813">Transport</keyword>
<feature type="compositionally biased region" description="Acidic residues" evidence="12">
    <location>
        <begin position="470"/>
        <end position="480"/>
    </location>
</feature>
<evidence type="ECO:0000256" key="10">
    <source>
        <dbReference type="ARBA" id="ARBA00064439"/>
    </source>
</evidence>
<evidence type="ECO:0000259" key="13">
    <source>
        <dbReference type="PROSITE" id="PS01179"/>
    </source>
</evidence>
<name>A0A9W3HIS7_CAMBA</name>
<dbReference type="PROSITE" id="PS50086">
    <property type="entry name" value="TBC_RABGAP"/>
    <property type="match status" value="1"/>
</dbReference>
<comment type="subcellular location">
    <subcellularLocation>
        <location evidence="1">Early endosome</location>
    </subcellularLocation>
    <subcellularLocation>
        <location evidence="2">Golgi apparatus</location>
    </subcellularLocation>
</comment>
<evidence type="ECO:0000256" key="7">
    <source>
        <dbReference type="ARBA" id="ARBA00022927"/>
    </source>
</evidence>
<accession>A0A9W3HIS7</accession>
<dbReference type="InterPro" id="IPR022164">
    <property type="entry name" value="Kinesin-like"/>
</dbReference>
<dbReference type="InterPro" id="IPR000195">
    <property type="entry name" value="Rab-GAP-TBC_dom"/>
</dbReference>
<dbReference type="PROSITE" id="PS01179">
    <property type="entry name" value="PID"/>
    <property type="match status" value="1"/>
</dbReference>
<dbReference type="SUPFAM" id="SSF50729">
    <property type="entry name" value="PH domain-like"/>
    <property type="match status" value="1"/>
</dbReference>
<dbReference type="Gene3D" id="1.10.472.80">
    <property type="entry name" value="Ypt/Rab-GAP domain of gyp1p, domain 3"/>
    <property type="match status" value="1"/>
</dbReference>
<dbReference type="InterPro" id="IPR011993">
    <property type="entry name" value="PH-like_dom_sf"/>
</dbReference>
<dbReference type="AlphaFoldDB" id="A0A9W3HIS7"/>
<feature type="region of interest" description="Disordered" evidence="12">
    <location>
        <begin position="449"/>
        <end position="491"/>
    </location>
</feature>
<dbReference type="FunFam" id="1.10.10.750:FF:000004">
    <property type="entry name" value="Putative rab gtpase-activating protein 1"/>
    <property type="match status" value="1"/>
</dbReference>
<evidence type="ECO:0000256" key="8">
    <source>
        <dbReference type="ARBA" id="ARBA00023034"/>
    </source>
</evidence>
<sequence>MEVRASLQKVSGSSDSVTALNSEEFVLVPQHADDLSTKDDEKPELKIVSNGDEQLEKAMEEILRDSEKGQSSLLVDCSSSSEISDHSFGDVSASQTNKPSLQLILDPSNTEISTHRPSSPGGIAEEDSVLFNKLTYLGCMKVSSPRNEVEALRAMATMKCSSQYPFPVTLYVPNVPEGSVRIIDQSNNVEIASFPIYKVLFCARGHDGTTESNCFAFTESSHGSEEFQIHVFSCEIKEAVSRILYSFCTAFKRSSRQVSDVKDSVIPTPDSDVFTFSVSLEVKEDDGKGNFSPVPKDRDKFYFKLKQGIEKKVVITVQQLSNKELAIERCFGMLLSPGRNVKNSDMHLLDMESMGTWNPNAPIFLALNEETPKDKRVYMTVAVDMVVTEVVEPVRFLLETVVRVYPANERFWYFSRKTFTETFFMRLKQSERKGHTSAGDAIYEVVSLQRESEKEEPVTPTSGGGPLSPQEDEAEEESDNELSSGTGDVSKDCPEKILYSWGELLGRWHNNLGARPKGLSTLVKSGVPEALRAEVWQLLAGCHDNQAMLDRYRLLITKDSAQESVITRDIHRTFPAHDYFKDTGGDGQESLYKICKAYSVYDEDIGYCQGQSFLAAVLLLHMPEEQAFCVLVKIMYDYGLRDLYKNNFEDLHCKFYQLERLMQEQLPDLHNHFSDLNLEAHMYASQWFLTLFTAKFPLCMVFHIIDLLLCEGLNIIFHVALALLKTSKEDLLQADFEGALKFFRVQLPKRYRAEENARRLMEQACNIKVPTKKLKKYEKEYQTMRESQLQQEDPMDRYKFVYL</sequence>
<comment type="function">
    <text evidence="9">GTP-hydrolysis activating protein (GAP) for small GTPase RAB22A, converting active RAB22A-GTP to the inactive form RAB22A-GDP. Plays a role in endocytosis and intracellular protein transport. Recruited by ANK2 to phosphatidylinositol 3-phosphate (PI3P)-positive early endosomes, where it inactivates RAB22A, and promotes polarized trafficking to the leading edge of the migrating cells. Part of the ANK2/RABGAP1L complex which is required for the polarized recycling of fibronectin receptor ITGA5 ITGB1 to the plasma membrane that enables continuous directional cell migration.</text>
</comment>
<evidence type="ECO:0000256" key="9">
    <source>
        <dbReference type="ARBA" id="ARBA00059592"/>
    </source>
</evidence>
<dbReference type="GO" id="GO:0015031">
    <property type="term" value="P:protein transport"/>
    <property type="evidence" value="ECO:0007669"/>
    <property type="project" value="UniProtKB-KW"/>
</dbReference>
<dbReference type="SUPFAM" id="SSF47923">
    <property type="entry name" value="Ypt/Rab-GAP domain of gyp1p"/>
    <property type="match status" value="2"/>
</dbReference>
<keyword evidence="8" id="KW-0333">Golgi apparatus</keyword>
<dbReference type="GO" id="GO:0005769">
    <property type="term" value="C:early endosome"/>
    <property type="evidence" value="ECO:0007669"/>
    <property type="project" value="UniProtKB-SubCell"/>
</dbReference>
<dbReference type="InterPro" id="IPR050302">
    <property type="entry name" value="Rab_GAP_TBC_domain"/>
</dbReference>
<dbReference type="GO" id="GO:0005794">
    <property type="term" value="C:Golgi apparatus"/>
    <property type="evidence" value="ECO:0007669"/>
    <property type="project" value="UniProtKB-SubCell"/>
</dbReference>
<dbReference type="GO" id="GO:0005096">
    <property type="term" value="F:GTPase activator activity"/>
    <property type="evidence" value="ECO:0007669"/>
    <property type="project" value="UniProtKB-KW"/>
</dbReference>
<feature type="domain" description="Rab-GAP TBC" evidence="14">
    <location>
        <begin position="526"/>
        <end position="712"/>
    </location>
</feature>
<dbReference type="InterPro" id="IPR035969">
    <property type="entry name" value="Rab-GAP_TBC_sf"/>
</dbReference>
<dbReference type="FunFam" id="2.30.29.30:FF:000202">
    <property type="entry name" value="rab GTPase-activating protein 1-like isoform X1"/>
    <property type="match status" value="1"/>
</dbReference>
<organism evidence="15">
    <name type="scientific">Camelus bactrianus</name>
    <name type="common">Bactrian camel</name>
    <dbReference type="NCBI Taxonomy" id="9837"/>
    <lineage>
        <taxon>Eukaryota</taxon>
        <taxon>Metazoa</taxon>
        <taxon>Chordata</taxon>
        <taxon>Craniata</taxon>
        <taxon>Vertebrata</taxon>
        <taxon>Euteleostomi</taxon>
        <taxon>Mammalia</taxon>
        <taxon>Eutheria</taxon>
        <taxon>Laurasiatheria</taxon>
        <taxon>Artiodactyla</taxon>
        <taxon>Tylopoda</taxon>
        <taxon>Camelidae</taxon>
        <taxon>Camelus</taxon>
    </lineage>
</organism>
<dbReference type="CDD" id="cd01211">
    <property type="entry name" value="PTB_Rab6GAP"/>
    <property type="match status" value="1"/>
</dbReference>
<gene>
    <name evidence="15" type="primary">RABGAP1L</name>
</gene>
<dbReference type="PANTHER" id="PTHR47219:SF7">
    <property type="entry name" value="RAB GTPASE-ACTIVATING PROTEIN 1-LIKE"/>
    <property type="match status" value="1"/>
</dbReference>
<dbReference type="FunFam" id="1.10.472.80:FF:000007">
    <property type="entry name" value="Rab GTPase-activating protein 1 isoform X1"/>
    <property type="match status" value="1"/>
</dbReference>
<dbReference type="CTD" id="9910"/>
<reference evidence="15" key="1">
    <citation type="submission" date="2025-08" db="UniProtKB">
        <authorList>
            <consortium name="RefSeq"/>
        </authorList>
    </citation>
    <scope>IDENTIFICATION</scope>
    <source>
        <tissue evidence="15">Blood</tissue>
    </source>
</reference>
<evidence type="ECO:0000256" key="12">
    <source>
        <dbReference type="SAM" id="MobiDB-lite"/>
    </source>
</evidence>
<dbReference type="RefSeq" id="XP_045372538.1">
    <property type="nucleotide sequence ID" value="XM_045516582.1"/>
</dbReference>
<dbReference type="GO" id="GO:0031267">
    <property type="term" value="F:small GTPase binding"/>
    <property type="evidence" value="ECO:0007669"/>
    <property type="project" value="UniProtKB-ARBA"/>
</dbReference>
<evidence type="ECO:0000256" key="4">
    <source>
        <dbReference type="ARBA" id="ARBA00022468"/>
    </source>
</evidence>
<keyword evidence="7" id="KW-0653">Protein transport</keyword>
<dbReference type="Gene3D" id="2.30.29.30">
    <property type="entry name" value="Pleckstrin-homology domain (PH domain)/Phosphotyrosine-binding domain (PTB)"/>
    <property type="match status" value="1"/>
</dbReference>
<keyword evidence="6" id="KW-0967">Endosome</keyword>
<dbReference type="Gene3D" id="1.10.10.750">
    <property type="entry name" value="Ypt/Rab-GAP domain of gyp1p, domain 1"/>
    <property type="match status" value="1"/>
</dbReference>
<evidence type="ECO:0000256" key="2">
    <source>
        <dbReference type="ARBA" id="ARBA00004555"/>
    </source>
</evidence>
<protein>
    <recommendedName>
        <fullName evidence="11">Rab GTPase-activating protein 1-like</fullName>
    </recommendedName>
</protein>
<dbReference type="SMART" id="SM00462">
    <property type="entry name" value="PTB"/>
    <property type="match status" value="1"/>
</dbReference>
<keyword evidence="5" id="KW-0254">Endocytosis</keyword>
<evidence type="ECO:0000259" key="14">
    <source>
        <dbReference type="PROSITE" id="PS50086"/>
    </source>
</evidence>
<evidence type="ECO:0000256" key="11">
    <source>
        <dbReference type="ARBA" id="ARBA00069331"/>
    </source>
</evidence>
<dbReference type="SMART" id="SM00164">
    <property type="entry name" value="TBC"/>
    <property type="match status" value="1"/>
</dbReference>
<evidence type="ECO:0000313" key="15">
    <source>
        <dbReference type="RefSeq" id="XP_045372538.1"/>
    </source>
</evidence>
<feature type="domain" description="PID" evidence="13">
    <location>
        <begin position="136"/>
        <end position="251"/>
    </location>
</feature>
<evidence type="ECO:0000256" key="1">
    <source>
        <dbReference type="ARBA" id="ARBA00004412"/>
    </source>
</evidence>